<dbReference type="AlphaFoldDB" id="A0A9W9Y9A6"/>
<sequence>MKCALDTAVEVTPFLAKSKDWNKLFHSLESPLKSERNARIRFFAAVAYKDLGAAYAFNEAHHDANKFREEYSLPVYLELLGDHPFTATLMDDMGISYQALGDYESAIKFLRDALRMRKHSLGDHQETARSFHGLGKWPAVPRMIVGWPGGFAGPLSYYSSPVDVKPFRACLPFVVGEVVHMRNPAFSRLTGFSHQRRVNDALDALRSALTIQDKVLGNHQETVRSHREIAHVLRKLGRDDEAKNEELLANERTLSIDEPQPEK</sequence>
<evidence type="ECO:0000313" key="5">
    <source>
        <dbReference type="Proteomes" id="UP001163046"/>
    </source>
</evidence>
<dbReference type="PROSITE" id="PS50005">
    <property type="entry name" value="TPR"/>
    <property type="match status" value="1"/>
</dbReference>
<evidence type="ECO:0000256" key="1">
    <source>
        <dbReference type="ARBA" id="ARBA00022737"/>
    </source>
</evidence>
<comment type="caution">
    <text evidence="4">The sequence shown here is derived from an EMBL/GenBank/DDBJ whole genome shotgun (WGS) entry which is preliminary data.</text>
</comment>
<evidence type="ECO:0000256" key="3">
    <source>
        <dbReference type="PROSITE-ProRule" id="PRU00339"/>
    </source>
</evidence>
<protein>
    <recommendedName>
        <fullName evidence="6">Tetratricopeptide repeat protein</fullName>
    </recommendedName>
</protein>
<reference evidence="4" key="1">
    <citation type="submission" date="2023-01" db="EMBL/GenBank/DDBJ databases">
        <title>Genome assembly of the deep-sea coral Lophelia pertusa.</title>
        <authorList>
            <person name="Herrera S."/>
            <person name="Cordes E."/>
        </authorList>
    </citation>
    <scope>NUCLEOTIDE SEQUENCE</scope>
    <source>
        <strain evidence="4">USNM1676648</strain>
        <tissue evidence="4">Polyp</tissue>
    </source>
</reference>
<keyword evidence="1" id="KW-0677">Repeat</keyword>
<dbReference type="Proteomes" id="UP001163046">
    <property type="component" value="Unassembled WGS sequence"/>
</dbReference>
<dbReference type="InterPro" id="IPR019734">
    <property type="entry name" value="TPR_rpt"/>
</dbReference>
<dbReference type="InterPro" id="IPR011990">
    <property type="entry name" value="TPR-like_helical_dom_sf"/>
</dbReference>
<evidence type="ECO:0008006" key="6">
    <source>
        <dbReference type="Google" id="ProtNLM"/>
    </source>
</evidence>
<dbReference type="Pfam" id="PF13424">
    <property type="entry name" value="TPR_12"/>
    <property type="match status" value="1"/>
</dbReference>
<proteinExistence type="predicted"/>
<feature type="repeat" description="TPR" evidence="3">
    <location>
        <begin position="87"/>
        <end position="120"/>
    </location>
</feature>
<dbReference type="SUPFAM" id="SSF48452">
    <property type="entry name" value="TPR-like"/>
    <property type="match status" value="1"/>
</dbReference>
<dbReference type="OrthoDB" id="100767at2759"/>
<evidence type="ECO:0000313" key="4">
    <source>
        <dbReference type="EMBL" id="KAJ7326141.1"/>
    </source>
</evidence>
<gene>
    <name evidence="4" type="ORF">OS493_027992</name>
</gene>
<dbReference type="PANTHER" id="PTHR45641">
    <property type="entry name" value="TETRATRICOPEPTIDE REPEAT PROTEIN (AFU_ORTHOLOGUE AFUA_6G03870)"/>
    <property type="match status" value="1"/>
</dbReference>
<evidence type="ECO:0000256" key="2">
    <source>
        <dbReference type="ARBA" id="ARBA00022803"/>
    </source>
</evidence>
<dbReference type="Gene3D" id="1.25.40.10">
    <property type="entry name" value="Tetratricopeptide repeat domain"/>
    <property type="match status" value="2"/>
</dbReference>
<accession>A0A9W9Y9A6</accession>
<keyword evidence="5" id="KW-1185">Reference proteome</keyword>
<keyword evidence="2 3" id="KW-0802">TPR repeat</keyword>
<dbReference type="EMBL" id="MU827803">
    <property type="protein sequence ID" value="KAJ7326141.1"/>
    <property type="molecule type" value="Genomic_DNA"/>
</dbReference>
<dbReference type="PANTHER" id="PTHR45641:SF19">
    <property type="entry name" value="NEPHROCYSTIN-3"/>
    <property type="match status" value="1"/>
</dbReference>
<name>A0A9W9Y9A6_9CNID</name>
<organism evidence="4 5">
    <name type="scientific">Desmophyllum pertusum</name>
    <dbReference type="NCBI Taxonomy" id="174260"/>
    <lineage>
        <taxon>Eukaryota</taxon>
        <taxon>Metazoa</taxon>
        <taxon>Cnidaria</taxon>
        <taxon>Anthozoa</taxon>
        <taxon>Hexacorallia</taxon>
        <taxon>Scleractinia</taxon>
        <taxon>Caryophylliina</taxon>
        <taxon>Caryophylliidae</taxon>
        <taxon>Desmophyllum</taxon>
    </lineage>
</organism>